<organism evidence="1 2">
    <name type="scientific">Hyaloperonospora arabidopsidis (strain Emoy2)</name>
    <name type="common">Downy mildew agent</name>
    <name type="synonym">Peronospora arabidopsidis</name>
    <dbReference type="NCBI Taxonomy" id="559515"/>
    <lineage>
        <taxon>Eukaryota</taxon>
        <taxon>Sar</taxon>
        <taxon>Stramenopiles</taxon>
        <taxon>Oomycota</taxon>
        <taxon>Peronosporomycetes</taxon>
        <taxon>Peronosporales</taxon>
        <taxon>Peronosporaceae</taxon>
        <taxon>Hyaloperonospora</taxon>
    </lineage>
</organism>
<protein>
    <submittedName>
        <fullName evidence="1">Uncharacterized protein</fullName>
    </submittedName>
</protein>
<dbReference type="AlphaFoldDB" id="M4BK28"/>
<dbReference type="EnsemblProtists" id="HpaT806760">
    <property type="protein sequence ID" value="HpaP806760"/>
    <property type="gene ID" value="HpaG806760"/>
</dbReference>
<proteinExistence type="predicted"/>
<dbReference type="EMBL" id="JH598343">
    <property type="status" value="NOT_ANNOTATED_CDS"/>
    <property type="molecule type" value="Genomic_DNA"/>
</dbReference>
<keyword evidence="2" id="KW-1185">Reference proteome</keyword>
<evidence type="ECO:0000313" key="1">
    <source>
        <dbReference type="EnsemblProtists" id="HpaP806760"/>
    </source>
</evidence>
<reference evidence="2" key="1">
    <citation type="journal article" date="2010" name="Science">
        <title>Signatures of adaptation to obligate biotrophy in the Hyaloperonospora arabidopsidis genome.</title>
        <authorList>
            <person name="Baxter L."/>
            <person name="Tripathy S."/>
            <person name="Ishaque N."/>
            <person name="Boot N."/>
            <person name="Cabral A."/>
            <person name="Kemen E."/>
            <person name="Thines M."/>
            <person name="Ah-Fong A."/>
            <person name="Anderson R."/>
            <person name="Badejoko W."/>
            <person name="Bittner-Eddy P."/>
            <person name="Boore J.L."/>
            <person name="Chibucos M.C."/>
            <person name="Coates M."/>
            <person name="Dehal P."/>
            <person name="Delehaunty K."/>
            <person name="Dong S."/>
            <person name="Downton P."/>
            <person name="Dumas B."/>
            <person name="Fabro G."/>
            <person name="Fronick C."/>
            <person name="Fuerstenberg S.I."/>
            <person name="Fulton L."/>
            <person name="Gaulin E."/>
            <person name="Govers F."/>
            <person name="Hughes L."/>
            <person name="Humphray S."/>
            <person name="Jiang R.H."/>
            <person name="Judelson H."/>
            <person name="Kamoun S."/>
            <person name="Kyung K."/>
            <person name="Meijer H."/>
            <person name="Minx P."/>
            <person name="Morris P."/>
            <person name="Nelson J."/>
            <person name="Phuntumart V."/>
            <person name="Qutob D."/>
            <person name="Rehmany A."/>
            <person name="Rougon-Cardoso A."/>
            <person name="Ryden P."/>
            <person name="Torto-Alalibo T."/>
            <person name="Studholme D."/>
            <person name="Wang Y."/>
            <person name="Win J."/>
            <person name="Wood J."/>
            <person name="Clifton S.W."/>
            <person name="Rogers J."/>
            <person name="Van den Ackerveken G."/>
            <person name="Jones J.D."/>
            <person name="McDowell J.M."/>
            <person name="Beynon J."/>
            <person name="Tyler B.M."/>
        </authorList>
    </citation>
    <scope>NUCLEOTIDE SEQUENCE [LARGE SCALE GENOMIC DNA]</scope>
    <source>
        <strain evidence="2">Emoy2</strain>
    </source>
</reference>
<dbReference type="Proteomes" id="UP000011713">
    <property type="component" value="Unassembled WGS sequence"/>
</dbReference>
<sequence length="49" mass="5551">MSMVSFASMLMSFWRRVQPSLQRIEDCGTRFTLARIEVLRDAAVTITAG</sequence>
<reference evidence="1" key="2">
    <citation type="submission" date="2015-06" db="UniProtKB">
        <authorList>
            <consortium name="EnsemblProtists"/>
        </authorList>
    </citation>
    <scope>IDENTIFICATION</scope>
    <source>
        <strain evidence="1">Emoy2</strain>
    </source>
</reference>
<name>M4BK28_HYAAE</name>
<accession>M4BK28</accession>
<dbReference type="VEuPathDB" id="FungiDB:HpaG806760"/>
<dbReference type="HOGENOM" id="CLU_3145705_0_0_1"/>
<dbReference type="InParanoid" id="M4BK28"/>
<evidence type="ECO:0000313" key="2">
    <source>
        <dbReference type="Proteomes" id="UP000011713"/>
    </source>
</evidence>